<gene>
    <name evidence="2" type="ORF">PAHAL_3G328000</name>
</gene>
<evidence type="ECO:0000256" key="1">
    <source>
        <dbReference type="SAM" id="MobiDB-lite"/>
    </source>
</evidence>
<dbReference type="Gramene" id="PVH62582">
    <property type="protein sequence ID" value="PVH62582"/>
    <property type="gene ID" value="PAHAL_3G328000"/>
</dbReference>
<protein>
    <submittedName>
        <fullName evidence="2">Uncharacterized protein</fullName>
    </submittedName>
</protein>
<evidence type="ECO:0000313" key="2">
    <source>
        <dbReference type="EMBL" id="PVH62582.1"/>
    </source>
</evidence>
<accession>A0A2T8KKA6</accession>
<feature type="region of interest" description="Disordered" evidence="1">
    <location>
        <begin position="1"/>
        <end position="32"/>
    </location>
</feature>
<dbReference type="Proteomes" id="UP000243499">
    <property type="component" value="Chromosome 3"/>
</dbReference>
<organism evidence="2">
    <name type="scientific">Panicum hallii</name>
    <dbReference type="NCBI Taxonomy" id="206008"/>
    <lineage>
        <taxon>Eukaryota</taxon>
        <taxon>Viridiplantae</taxon>
        <taxon>Streptophyta</taxon>
        <taxon>Embryophyta</taxon>
        <taxon>Tracheophyta</taxon>
        <taxon>Spermatophyta</taxon>
        <taxon>Magnoliopsida</taxon>
        <taxon>Liliopsida</taxon>
        <taxon>Poales</taxon>
        <taxon>Poaceae</taxon>
        <taxon>PACMAD clade</taxon>
        <taxon>Panicoideae</taxon>
        <taxon>Panicodae</taxon>
        <taxon>Paniceae</taxon>
        <taxon>Panicinae</taxon>
        <taxon>Panicum</taxon>
        <taxon>Panicum sect. Panicum</taxon>
    </lineage>
</organism>
<sequence>MSSTTTEQRDAHNKHRREAYARKRQQNSDAKSCDLENTLLDLSTPSDSIIQTVSEVTAPTEDMDLDENCDWLHTNPSYDRGGVRVPDTTTGHELHH</sequence>
<feature type="compositionally biased region" description="Basic residues" evidence="1">
    <location>
        <begin position="12"/>
        <end position="25"/>
    </location>
</feature>
<name>A0A2T8KKA6_9POAL</name>
<proteinExistence type="predicted"/>
<dbReference type="EMBL" id="CM008048">
    <property type="protein sequence ID" value="PVH62582.1"/>
    <property type="molecule type" value="Genomic_DNA"/>
</dbReference>
<feature type="region of interest" description="Disordered" evidence="1">
    <location>
        <begin position="75"/>
        <end position="96"/>
    </location>
</feature>
<dbReference type="AlphaFoldDB" id="A0A2T8KKA6"/>
<reference evidence="2" key="1">
    <citation type="submission" date="2018-04" db="EMBL/GenBank/DDBJ databases">
        <title>WGS assembly of Panicum hallii.</title>
        <authorList>
            <person name="Lovell J."/>
            <person name="Jenkins J."/>
            <person name="Lowry D."/>
            <person name="Mamidi S."/>
            <person name="Sreedasyam A."/>
            <person name="Weng X."/>
            <person name="Barry K."/>
            <person name="Bonette J."/>
            <person name="Campitelli B."/>
            <person name="Daum C."/>
            <person name="Gordon S."/>
            <person name="Gould B."/>
            <person name="Lipzen A."/>
            <person name="Macqueen A."/>
            <person name="Palacio-Mejia J."/>
            <person name="Plott C."/>
            <person name="Shakirov E."/>
            <person name="Shu S."/>
            <person name="Yoshinaga Y."/>
            <person name="Zane M."/>
            <person name="Rokhsar D."/>
            <person name="Grimwood J."/>
            <person name="Schmutz J."/>
            <person name="Juenger T."/>
        </authorList>
    </citation>
    <scope>NUCLEOTIDE SEQUENCE [LARGE SCALE GENOMIC DNA]</scope>
    <source>
        <strain evidence="2">FIL2</strain>
    </source>
</reference>